<dbReference type="InterPro" id="IPR029021">
    <property type="entry name" value="Prot-tyrosine_phosphatase-like"/>
</dbReference>
<evidence type="ECO:0000313" key="1">
    <source>
        <dbReference type="EMBL" id="MET3524916.1"/>
    </source>
</evidence>
<accession>A0ABV2EE11</accession>
<keyword evidence="2" id="KW-1185">Reference proteome</keyword>
<reference evidence="1 2" key="1">
    <citation type="submission" date="2024-06" db="EMBL/GenBank/DDBJ databases">
        <title>Genomic Encyclopedia of Type Strains, Phase IV (KMG-IV): sequencing the most valuable type-strain genomes for metagenomic binning, comparative biology and taxonomic classification.</title>
        <authorList>
            <person name="Goeker M."/>
        </authorList>
    </citation>
    <scope>NUCLEOTIDE SEQUENCE [LARGE SCALE GENOMIC DNA]</scope>
    <source>
        <strain evidence="1 2">DSM 17809</strain>
    </source>
</reference>
<proteinExistence type="predicted"/>
<dbReference type="SUPFAM" id="SSF52799">
    <property type="entry name" value="(Phosphotyrosine protein) phosphatases II"/>
    <property type="match status" value="1"/>
</dbReference>
<dbReference type="EMBL" id="JBEPLU010000001">
    <property type="protein sequence ID" value="MET3524916.1"/>
    <property type="molecule type" value="Genomic_DNA"/>
</dbReference>
<dbReference type="InterPro" id="IPR016130">
    <property type="entry name" value="Tyr_Pase_AS"/>
</dbReference>
<evidence type="ECO:0000313" key="2">
    <source>
        <dbReference type="Proteomes" id="UP001549110"/>
    </source>
</evidence>
<dbReference type="RefSeq" id="WP_331929784.1">
    <property type="nucleotide sequence ID" value="NZ_JBEPLU010000001.1"/>
</dbReference>
<comment type="caution">
    <text evidence="1">The sequence shown here is derived from an EMBL/GenBank/DDBJ whole genome shotgun (WGS) entry which is preliminary data.</text>
</comment>
<dbReference type="Gene3D" id="3.90.190.10">
    <property type="entry name" value="Protein tyrosine phosphatase superfamily"/>
    <property type="match status" value="1"/>
</dbReference>
<name>A0ABV2EE11_9CAUL</name>
<gene>
    <name evidence="1" type="ORF">ABID41_000011</name>
</gene>
<sequence length="170" mass="18299">MTLIVCGLAEVPALIASRAPSHMITLLDAASMIETPRNFAADRHLRISVNDIAEPTDGLVLPSEAMVERLIAFGRGWDASAPMIVHCWAGISRSSASAFVLACDRNPHADEMTIAMGMRRAAKHAYPNRRIVAIADDVLGRRGRMVDAVEAMGDYEYSGVGAPFDLAASY</sequence>
<evidence type="ECO:0008006" key="3">
    <source>
        <dbReference type="Google" id="ProtNLM"/>
    </source>
</evidence>
<organism evidence="1 2">
    <name type="scientific">Phenylobacterium koreense</name>
    <dbReference type="NCBI Taxonomy" id="266125"/>
    <lineage>
        <taxon>Bacteria</taxon>
        <taxon>Pseudomonadati</taxon>
        <taxon>Pseudomonadota</taxon>
        <taxon>Alphaproteobacteria</taxon>
        <taxon>Caulobacterales</taxon>
        <taxon>Caulobacteraceae</taxon>
        <taxon>Phenylobacterium</taxon>
    </lineage>
</organism>
<dbReference type="PROSITE" id="PS00383">
    <property type="entry name" value="TYR_PHOSPHATASE_1"/>
    <property type="match status" value="1"/>
</dbReference>
<protein>
    <recommendedName>
        <fullName evidence="3">Protein tyrosine phosphatase</fullName>
    </recommendedName>
</protein>
<dbReference type="Proteomes" id="UP001549110">
    <property type="component" value="Unassembled WGS sequence"/>
</dbReference>